<dbReference type="InterPro" id="IPR039430">
    <property type="entry name" value="Thymidylate_kin-like_dom"/>
</dbReference>
<dbReference type="EMBL" id="MGAL01000003">
    <property type="protein sequence ID" value="OGK49204.1"/>
    <property type="molecule type" value="Genomic_DNA"/>
</dbReference>
<gene>
    <name evidence="3" type="ORF">A3A93_00340</name>
</gene>
<dbReference type="STRING" id="1802061.A3A93_00340"/>
<evidence type="ECO:0000259" key="2">
    <source>
        <dbReference type="Pfam" id="PF02223"/>
    </source>
</evidence>
<proteinExistence type="inferred from homology"/>
<name>A0A1F7J0V2_9BACT</name>
<dbReference type="PANTHER" id="PTHR10344">
    <property type="entry name" value="THYMIDYLATE KINASE"/>
    <property type="match status" value="1"/>
</dbReference>
<dbReference type="GO" id="GO:0004798">
    <property type="term" value="F:dTMP kinase activity"/>
    <property type="evidence" value="ECO:0007669"/>
    <property type="project" value="TreeGrafter"/>
</dbReference>
<dbReference type="InterPro" id="IPR027417">
    <property type="entry name" value="P-loop_NTPase"/>
</dbReference>
<comment type="caution">
    <text evidence="3">The sequence shown here is derived from an EMBL/GenBank/DDBJ whole genome shotgun (WGS) entry which is preliminary data.</text>
</comment>
<accession>A0A1F7J0V2</accession>
<dbReference type="AlphaFoldDB" id="A0A1F7J0V2"/>
<dbReference type="GO" id="GO:0006235">
    <property type="term" value="P:dTTP biosynthetic process"/>
    <property type="evidence" value="ECO:0007669"/>
    <property type="project" value="TreeGrafter"/>
</dbReference>
<dbReference type="SUPFAM" id="SSF52540">
    <property type="entry name" value="P-loop containing nucleoside triphosphate hydrolases"/>
    <property type="match status" value="1"/>
</dbReference>
<sequence>MEQKQNRGKLIVFEGGDGSGKTTQTQLLLKYCTDQNISHAYFDFPNYPSFFGQLIAKFLRGELGSIDKVSPYLASLPFSFDRAAMSKTIEKNLGEGRLVILNRYASSNMAHQGSKLENDAERESFLNWVEQLEFEVNKIPREDLVIYLHVPWQQAIELTKKKYERHYLNGKKDIQESNALHQKKTGELYQKFAQSKSNWETISCFENGIILTKEIIHNKIIEILKTRKIL</sequence>
<organism evidence="3 4">
    <name type="scientific">Candidatus Roizmanbacteria bacterium RIFCSPLOWO2_01_FULL_38_12</name>
    <dbReference type="NCBI Taxonomy" id="1802061"/>
    <lineage>
        <taxon>Bacteria</taxon>
        <taxon>Candidatus Roizmaniibacteriota</taxon>
    </lineage>
</organism>
<protein>
    <recommendedName>
        <fullName evidence="2">Thymidylate kinase-like domain-containing protein</fullName>
    </recommendedName>
</protein>
<comment type="similarity">
    <text evidence="1">Belongs to the thymidylate kinase family.</text>
</comment>
<dbReference type="PANTHER" id="PTHR10344:SF1">
    <property type="entry name" value="THYMIDYLATE KINASE"/>
    <property type="match status" value="1"/>
</dbReference>
<evidence type="ECO:0000256" key="1">
    <source>
        <dbReference type="ARBA" id="ARBA00009776"/>
    </source>
</evidence>
<reference evidence="3 4" key="1">
    <citation type="journal article" date="2016" name="Nat. Commun.">
        <title>Thousands of microbial genomes shed light on interconnected biogeochemical processes in an aquifer system.</title>
        <authorList>
            <person name="Anantharaman K."/>
            <person name="Brown C.T."/>
            <person name="Hug L.A."/>
            <person name="Sharon I."/>
            <person name="Castelle C.J."/>
            <person name="Probst A.J."/>
            <person name="Thomas B.C."/>
            <person name="Singh A."/>
            <person name="Wilkins M.J."/>
            <person name="Karaoz U."/>
            <person name="Brodie E.L."/>
            <person name="Williams K.H."/>
            <person name="Hubbard S.S."/>
            <person name="Banfield J.F."/>
        </authorList>
    </citation>
    <scope>NUCLEOTIDE SEQUENCE [LARGE SCALE GENOMIC DNA]</scope>
</reference>
<dbReference type="GO" id="GO:0006233">
    <property type="term" value="P:dTDP biosynthetic process"/>
    <property type="evidence" value="ECO:0007669"/>
    <property type="project" value="TreeGrafter"/>
</dbReference>
<dbReference type="CDD" id="cd01672">
    <property type="entry name" value="TMPK"/>
    <property type="match status" value="1"/>
</dbReference>
<dbReference type="Pfam" id="PF02223">
    <property type="entry name" value="Thymidylate_kin"/>
    <property type="match status" value="1"/>
</dbReference>
<dbReference type="GO" id="GO:0006227">
    <property type="term" value="P:dUDP biosynthetic process"/>
    <property type="evidence" value="ECO:0007669"/>
    <property type="project" value="TreeGrafter"/>
</dbReference>
<dbReference type="Proteomes" id="UP000177141">
    <property type="component" value="Unassembled WGS sequence"/>
</dbReference>
<evidence type="ECO:0000313" key="4">
    <source>
        <dbReference type="Proteomes" id="UP000177141"/>
    </source>
</evidence>
<dbReference type="Gene3D" id="3.40.50.300">
    <property type="entry name" value="P-loop containing nucleotide triphosphate hydrolases"/>
    <property type="match status" value="1"/>
</dbReference>
<feature type="domain" description="Thymidylate kinase-like" evidence="2">
    <location>
        <begin position="13"/>
        <end position="203"/>
    </location>
</feature>
<evidence type="ECO:0000313" key="3">
    <source>
        <dbReference type="EMBL" id="OGK49204.1"/>
    </source>
</evidence>
<dbReference type="GO" id="GO:0005737">
    <property type="term" value="C:cytoplasm"/>
    <property type="evidence" value="ECO:0007669"/>
    <property type="project" value="TreeGrafter"/>
</dbReference>